<dbReference type="AlphaFoldDB" id="A0A6F8VF92"/>
<dbReference type="GO" id="GO:0019417">
    <property type="term" value="P:sulfur oxidation"/>
    <property type="evidence" value="ECO:0007669"/>
    <property type="project" value="InterPro"/>
</dbReference>
<keyword evidence="5" id="KW-0813">Transport</keyword>
<dbReference type="EMBL" id="AP022853">
    <property type="protein sequence ID" value="BCB27389.1"/>
    <property type="molecule type" value="Genomic_DNA"/>
</dbReference>
<dbReference type="GO" id="GO:0020037">
    <property type="term" value="F:heme binding"/>
    <property type="evidence" value="ECO:0007669"/>
    <property type="project" value="InterPro"/>
</dbReference>
<evidence type="ECO:0000256" key="14">
    <source>
        <dbReference type="ARBA" id="ARBA00030174"/>
    </source>
</evidence>
<keyword evidence="23" id="KW-1185">Reference proteome</keyword>
<keyword evidence="6" id="KW-0349">Heme</keyword>
<dbReference type="GO" id="GO:0009055">
    <property type="term" value="F:electron transfer activity"/>
    <property type="evidence" value="ECO:0007669"/>
    <property type="project" value="InterPro"/>
</dbReference>
<evidence type="ECO:0000256" key="3">
    <source>
        <dbReference type="ARBA" id="ARBA00012408"/>
    </source>
</evidence>
<dbReference type="InterPro" id="IPR036909">
    <property type="entry name" value="Cyt_c-like_dom_sf"/>
</dbReference>
<evidence type="ECO:0000256" key="16">
    <source>
        <dbReference type="ARBA" id="ARBA00032236"/>
    </source>
</evidence>
<evidence type="ECO:0000256" key="17">
    <source>
        <dbReference type="ARBA" id="ARBA00032318"/>
    </source>
</evidence>
<comment type="similarity">
    <text evidence="13">Belongs to the SoxA family.</text>
</comment>
<evidence type="ECO:0000256" key="12">
    <source>
        <dbReference type="ARBA" id="ARBA00023004"/>
    </source>
</evidence>
<name>A0A6F8VF92_9PROT</name>
<dbReference type="InterPro" id="IPR009056">
    <property type="entry name" value="Cyt_c-like_dom"/>
</dbReference>
<evidence type="ECO:0000256" key="9">
    <source>
        <dbReference type="ARBA" id="ARBA00022729"/>
    </source>
</evidence>
<comment type="subunit">
    <text evidence="2">Heterodimer of SoxA and SoxX.</text>
</comment>
<accession>A0A6F8VF92</accession>
<gene>
    <name evidence="22" type="ORF">SKTS_22750</name>
</gene>
<evidence type="ECO:0000256" key="18">
    <source>
        <dbReference type="ARBA" id="ARBA00048077"/>
    </source>
</evidence>
<feature type="signal peptide" evidence="20">
    <location>
        <begin position="1"/>
        <end position="21"/>
    </location>
</feature>
<evidence type="ECO:0000256" key="10">
    <source>
        <dbReference type="ARBA" id="ARBA00022764"/>
    </source>
</evidence>
<evidence type="ECO:0000256" key="8">
    <source>
        <dbReference type="ARBA" id="ARBA00022723"/>
    </source>
</evidence>
<keyword evidence="7" id="KW-0808">Transferase</keyword>
<evidence type="ECO:0000256" key="2">
    <source>
        <dbReference type="ARBA" id="ARBA00011530"/>
    </source>
</evidence>
<organism evidence="22 23">
    <name type="scientific">Sulfurimicrobium lacus</name>
    <dbReference type="NCBI Taxonomy" id="2715678"/>
    <lineage>
        <taxon>Bacteria</taxon>
        <taxon>Pseudomonadati</taxon>
        <taxon>Pseudomonadota</taxon>
        <taxon>Betaproteobacteria</taxon>
        <taxon>Nitrosomonadales</taxon>
        <taxon>Sulfuricellaceae</taxon>
        <taxon>Sulfurimicrobium</taxon>
    </lineage>
</organism>
<dbReference type="GO" id="GO:0070069">
    <property type="term" value="C:cytochrome complex"/>
    <property type="evidence" value="ECO:0007669"/>
    <property type="project" value="InterPro"/>
</dbReference>
<evidence type="ECO:0000256" key="15">
    <source>
        <dbReference type="ARBA" id="ARBA00030833"/>
    </source>
</evidence>
<dbReference type="Proteomes" id="UP000502260">
    <property type="component" value="Chromosome"/>
</dbReference>
<feature type="chain" id="PRO_5026132109" description="L-cysteine S-thiosulfotransferase subunit SoxA" evidence="20">
    <location>
        <begin position="22"/>
        <end position="294"/>
    </location>
</feature>
<dbReference type="Gene3D" id="1.10.760.10">
    <property type="entry name" value="Cytochrome c-like domain"/>
    <property type="match status" value="2"/>
</dbReference>
<keyword evidence="10" id="KW-0574">Periplasm</keyword>
<dbReference type="NCBIfam" id="TIGR04484">
    <property type="entry name" value="thiosulf_SoxA"/>
    <property type="match status" value="1"/>
</dbReference>
<comment type="catalytic activity">
    <reaction evidence="18">
        <text>L-cysteinyl-[SoxY protein] + thiosulfate + 2 Fe(III)-[cytochrome c] = S-sulfosulfanyl-L-cysteinyl-[SoxY protein] + 2 Fe(II)-[cytochrome c] + 2 H(+)</text>
        <dbReference type="Rhea" id="RHEA:56720"/>
        <dbReference type="Rhea" id="RHEA-COMP:10350"/>
        <dbReference type="Rhea" id="RHEA-COMP:14328"/>
        <dbReference type="Rhea" id="RHEA-COMP:14399"/>
        <dbReference type="Rhea" id="RHEA-COMP:14691"/>
        <dbReference type="ChEBI" id="CHEBI:15378"/>
        <dbReference type="ChEBI" id="CHEBI:29033"/>
        <dbReference type="ChEBI" id="CHEBI:29034"/>
        <dbReference type="ChEBI" id="CHEBI:29950"/>
        <dbReference type="ChEBI" id="CHEBI:33542"/>
        <dbReference type="ChEBI" id="CHEBI:139321"/>
        <dbReference type="EC" id="2.8.5.2"/>
    </reaction>
</comment>
<reference evidence="23" key="1">
    <citation type="submission" date="2020-03" db="EMBL/GenBank/DDBJ databases">
        <title>Complete genome sequence of sulfur-oxidizing bacterium skT11.</title>
        <authorList>
            <person name="Kanda M."/>
            <person name="Kojima H."/>
            <person name="Fukui M."/>
        </authorList>
    </citation>
    <scope>NUCLEOTIDE SEQUENCE [LARGE SCALE GENOMIC DNA]</scope>
    <source>
        <strain evidence="23">skT11</strain>
    </source>
</reference>
<dbReference type="RefSeq" id="WP_173064903.1">
    <property type="nucleotide sequence ID" value="NZ_AP022853.1"/>
</dbReference>
<dbReference type="Pfam" id="PF21342">
    <property type="entry name" value="SoxA-TsdA_cyt-c"/>
    <property type="match status" value="2"/>
</dbReference>
<evidence type="ECO:0000256" key="6">
    <source>
        <dbReference type="ARBA" id="ARBA00022617"/>
    </source>
</evidence>
<comment type="subcellular location">
    <subcellularLocation>
        <location evidence="1">Periplasm</location>
    </subcellularLocation>
</comment>
<keyword evidence="12" id="KW-0408">Iron</keyword>
<keyword evidence="11" id="KW-0249">Electron transport</keyword>
<evidence type="ECO:0000256" key="5">
    <source>
        <dbReference type="ARBA" id="ARBA00022448"/>
    </source>
</evidence>
<dbReference type="KEGG" id="slac:SKTS_22750"/>
<evidence type="ECO:0000313" key="22">
    <source>
        <dbReference type="EMBL" id="BCB27389.1"/>
    </source>
</evidence>
<comment type="catalytic activity">
    <reaction evidence="19">
        <text>S-sulfanyl-L-cysteinyl-[SoxY protein] + thiosulfate + 2 Fe(III)-[cytochrome c] = S-(2-sulfodisulfanyl)-L-cysteinyl-[SoxY protein] + 2 Fe(II)-[cytochrome c] + 2 H(+)</text>
        <dbReference type="Rhea" id="RHEA:51224"/>
        <dbReference type="Rhea" id="RHEA-COMP:10350"/>
        <dbReference type="Rhea" id="RHEA-COMP:14399"/>
        <dbReference type="Rhea" id="RHEA-COMP:14689"/>
        <dbReference type="Rhea" id="RHEA-COMP:14690"/>
        <dbReference type="ChEBI" id="CHEBI:15378"/>
        <dbReference type="ChEBI" id="CHEBI:29033"/>
        <dbReference type="ChEBI" id="CHEBI:29034"/>
        <dbReference type="ChEBI" id="CHEBI:33542"/>
        <dbReference type="ChEBI" id="CHEBI:61963"/>
        <dbReference type="ChEBI" id="CHEBI:140664"/>
        <dbReference type="EC" id="2.8.5.2"/>
    </reaction>
</comment>
<keyword evidence="8" id="KW-0479">Metal-binding</keyword>
<evidence type="ECO:0000256" key="20">
    <source>
        <dbReference type="SAM" id="SignalP"/>
    </source>
</evidence>
<evidence type="ECO:0000256" key="4">
    <source>
        <dbReference type="ARBA" id="ARBA00019364"/>
    </source>
</evidence>
<evidence type="ECO:0000256" key="7">
    <source>
        <dbReference type="ARBA" id="ARBA00022679"/>
    </source>
</evidence>
<evidence type="ECO:0000256" key="19">
    <source>
        <dbReference type="ARBA" id="ARBA00048423"/>
    </source>
</evidence>
<dbReference type="GO" id="GO:0046872">
    <property type="term" value="F:metal ion binding"/>
    <property type="evidence" value="ECO:0007669"/>
    <property type="project" value="UniProtKB-KW"/>
</dbReference>
<evidence type="ECO:0000256" key="11">
    <source>
        <dbReference type="ARBA" id="ARBA00022982"/>
    </source>
</evidence>
<evidence type="ECO:0000259" key="21">
    <source>
        <dbReference type="Pfam" id="PF21342"/>
    </source>
</evidence>
<dbReference type="GO" id="GO:0016740">
    <property type="term" value="F:transferase activity"/>
    <property type="evidence" value="ECO:0007669"/>
    <property type="project" value="UniProtKB-KW"/>
</dbReference>
<dbReference type="GO" id="GO:0042597">
    <property type="term" value="C:periplasmic space"/>
    <property type="evidence" value="ECO:0007669"/>
    <property type="project" value="UniProtKB-SubCell"/>
</dbReference>
<protein>
    <recommendedName>
        <fullName evidence="4">L-cysteine S-thiosulfotransferase subunit SoxA</fullName>
        <ecNumber evidence="3">2.8.5.2</ecNumber>
    </recommendedName>
    <alternativeName>
        <fullName evidence="16">Protein SoxA</fullName>
    </alternativeName>
    <alternativeName>
        <fullName evidence="17">SoxAX cytochrome complex subunit A</fullName>
    </alternativeName>
    <alternativeName>
        <fullName evidence="15">Sulfur oxidizing protein A</fullName>
    </alternativeName>
    <alternativeName>
        <fullName evidence="14">Thiosulfate-oxidizing multienzyme system protein SoxA</fullName>
    </alternativeName>
</protein>
<evidence type="ECO:0000256" key="1">
    <source>
        <dbReference type="ARBA" id="ARBA00004418"/>
    </source>
</evidence>
<evidence type="ECO:0000313" key="23">
    <source>
        <dbReference type="Proteomes" id="UP000502260"/>
    </source>
</evidence>
<dbReference type="EC" id="2.8.5.2" evidence="3"/>
<evidence type="ECO:0000256" key="13">
    <source>
        <dbReference type="ARBA" id="ARBA00025746"/>
    </source>
</evidence>
<proteinExistence type="inferred from homology"/>
<dbReference type="SUPFAM" id="SSF46626">
    <property type="entry name" value="Cytochrome c"/>
    <property type="match status" value="2"/>
</dbReference>
<sequence>MRKPIILASLALAAVAGSATAADKPYRDMIPFIDYSNPAASADAKHTNTYQYWKERDKLDPARVTSGQLNWTTNWKFMDAPYNDTLHGGHEAQDRGGEFYKQLNAKGEFATCLGAKKNDLKGLRLQYPQYNKDMKRVVGMEAMIEQCAEKQGMKLENGSYDNSAVSIYIGAFSNGMPIKINVSKGPLKESFEHGKELFHTRAGWTNFACATCHVSLVGKSLRGQTPTTHFGDASHWPTYRTKDELQSMHVRFTECNRNAGIQPLKIGSQEYTDIEVFLTALTNGYPVALPSARD</sequence>
<feature type="domain" description="Cytochrome c" evidence="21">
    <location>
        <begin position="194"/>
        <end position="287"/>
    </location>
</feature>
<dbReference type="GO" id="GO:0016669">
    <property type="term" value="F:oxidoreductase activity, acting on a sulfur group of donors, cytochrome as acceptor"/>
    <property type="evidence" value="ECO:0007669"/>
    <property type="project" value="InterPro"/>
</dbReference>
<keyword evidence="9 20" id="KW-0732">Signal</keyword>
<feature type="domain" description="Cytochrome c" evidence="21">
    <location>
        <begin position="101"/>
        <end position="178"/>
    </location>
</feature>
<dbReference type="InterPro" id="IPR025710">
    <property type="entry name" value="SoxA"/>
</dbReference>